<evidence type="ECO:0000313" key="2">
    <source>
        <dbReference type="EMBL" id="RLV78475.1"/>
    </source>
</evidence>
<comment type="caution">
    <text evidence="2">The sequence shown here is derived from an EMBL/GenBank/DDBJ whole genome shotgun (WGS) entry which is preliminary data.</text>
</comment>
<dbReference type="InterPro" id="IPR000994">
    <property type="entry name" value="Pept_M24"/>
</dbReference>
<protein>
    <recommendedName>
        <fullName evidence="1">Peptidase M24 domain-containing protein</fullName>
    </recommendedName>
</protein>
<dbReference type="SUPFAM" id="SSF53092">
    <property type="entry name" value="Creatinase/prolidase N-terminal domain"/>
    <property type="match status" value="1"/>
</dbReference>
<proteinExistence type="predicted"/>
<dbReference type="PANTHER" id="PTHR46112">
    <property type="entry name" value="AMINOPEPTIDASE"/>
    <property type="match status" value="1"/>
</dbReference>
<dbReference type="InterPro" id="IPR050659">
    <property type="entry name" value="Peptidase_M24B"/>
</dbReference>
<sequence>MSDGEVPTFSMAERDRRWDLARAFMEREGLDALLVFGEHEDAGPAPFAFDTWFTNGRAGTTVVFPRDGDPISLFPMEMFTKDHLESTRRGDVIWIPPENIRASRDSRAIGDTLRELGLEKGTIGVVGLEPYPPWHPEGIVPYRLWNNVLTQFPEVRFKQVAMALSRLIMPLGHEEIAVVRHSARIGDAMVRAMVDTAAAGVPESEVYAAGMAAGYARGTIPAAMHFWSGPDPLASGLPQWGYRPQAPRTLRDGDIISAEVFCNVGGRHTQHQVTIAIGEPHEDLRRAAGVARTAYDAGLRALRPGRTFGDVVDAVRQPLDAADGWEFGPAVHALNPAIALSGFPADASRRMAGASAYPPEDDHPTISGDLALEPGMTFAFEPNYAFGRRLAYLGGTVIVGEGEPIELNPYTARILRAAGGDATICAGVDSSS</sequence>
<dbReference type="InterPro" id="IPR029149">
    <property type="entry name" value="Creatin/AminoP/Spt16_N"/>
</dbReference>
<dbReference type="EMBL" id="QYCY01000001">
    <property type="protein sequence ID" value="RLV78475.1"/>
    <property type="molecule type" value="Genomic_DNA"/>
</dbReference>
<reference evidence="2 3" key="1">
    <citation type="journal article" date="2018" name="J. Biol. Chem.">
        <title>Discovery of the actinoplanic acid pathway in Streptomyces rapamycinicus reveals a genetically conserved synergism with rapamycin.</title>
        <authorList>
            <person name="Mrak P."/>
            <person name="Krastel P."/>
            <person name="Pivk Lukancic P."/>
            <person name="Tao J."/>
            <person name="Pistorius D."/>
            <person name="Moore C.M."/>
        </authorList>
    </citation>
    <scope>NUCLEOTIDE SEQUENCE [LARGE SCALE GENOMIC DNA]</scope>
    <source>
        <strain evidence="2 3">NRRL 5491</strain>
    </source>
</reference>
<dbReference type="SUPFAM" id="SSF55920">
    <property type="entry name" value="Creatinase/aminopeptidase"/>
    <property type="match status" value="1"/>
</dbReference>
<organism evidence="2 3">
    <name type="scientific">Streptomyces rapamycinicus (strain ATCC 29253 / DSM 41530 / NRRL 5491 / AYB-994)</name>
    <name type="common">Streptomyces hygroscopicus (strain ATCC 29253)</name>
    <dbReference type="NCBI Taxonomy" id="1343740"/>
    <lineage>
        <taxon>Bacteria</taxon>
        <taxon>Bacillati</taxon>
        <taxon>Actinomycetota</taxon>
        <taxon>Actinomycetes</taxon>
        <taxon>Kitasatosporales</taxon>
        <taxon>Streptomycetaceae</taxon>
        <taxon>Streptomyces</taxon>
        <taxon>Streptomyces violaceusniger group</taxon>
    </lineage>
</organism>
<dbReference type="Proteomes" id="UP000281594">
    <property type="component" value="Unassembled WGS sequence"/>
</dbReference>
<dbReference type="Gene3D" id="3.90.230.10">
    <property type="entry name" value="Creatinase/methionine aminopeptidase superfamily"/>
    <property type="match status" value="1"/>
</dbReference>
<dbReference type="PANTHER" id="PTHR46112:SF2">
    <property type="entry name" value="XAA-PRO AMINOPEPTIDASE P-RELATED"/>
    <property type="match status" value="1"/>
</dbReference>
<dbReference type="CDD" id="cd01066">
    <property type="entry name" value="APP_MetAP"/>
    <property type="match status" value="1"/>
</dbReference>
<dbReference type="STRING" id="1343740.M271_34775"/>
<dbReference type="AlphaFoldDB" id="A0A3L8RFF4"/>
<evidence type="ECO:0000313" key="3">
    <source>
        <dbReference type="Proteomes" id="UP000281594"/>
    </source>
</evidence>
<dbReference type="Pfam" id="PF00557">
    <property type="entry name" value="Peptidase_M24"/>
    <property type="match status" value="1"/>
</dbReference>
<dbReference type="InterPro" id="IPR036005">
    <property type="entry name" value="Creatinase/aminopeptidase-like"/>
</dbReference>
<accession>A0A3L8RFF4</accession>
<feature type="domain" description="Peptidase M24" evidence="1">
    <location>
        <begin position="179"/>
        <end position="386"/>
    </location>
</feature>
<gene>
    <name evidence="2" type="ORF">D3C57_108860</name>
</gene>
<name>A0A3L8RFF4_STRRN</name>
<evidence type="ECO:0000259" key="1">
    <source>
        <dbReference type="Pfam" id="PF00557"/>
    </source>
</evidence>
<dbReference type="Gene3D" id="3.40.350.10">
    <property type="entry name" value="Creatinase/prolidase N-terminal domain"/>
    <property type="match status" value="1"/>
</dbReference>